<dbReference type="InterPro" id="IPR005366">
    <property type="entry name" value="EMC8/9"/>
</dbReference>
<sequence>MSATTSIEVQPEAYCLMFLHACKYPARAVNGLLLGTAAGDSVKVQKALPLFHSSFALSPMLETALMLADEHCKSSGKLQVVGYYQANELCDDLELGPFGKKIAQKIRSVCPLAACLLIDGARMQPTAREPGLLPLDADGKRSAAALSLPDAAAVQRLDAYLQHGGQHLLVDFDAHLDDATKDWLGNSALLSSA</sequence>
<comment type="similarity">
    <text evidence="1">Belongs to the EMC8/EMC9 family.</text>
</comment>
<dbReference type="RefSeq" id="XP_005767791.1">
    <property type="nucleotide sequence ID" value="XM_005767734.1"/>
</dbReference>
<evidence type="ECO:0000259" key="2">
    <source>
        <dbReference type="PROSITE" id="PS50249"/>
    </source>
</evidence>
<feature type="domain" description="MPN" evidence="2">
    <location>
        <begin position="7"/>
        <end position="141"/>
    </location>
</feature>
<dbReference type="PANTHER" id="PTHR12941:SF10">
    <property type="entry name" value="ER MEMBRANE PROTEIN COMPLEX SUBUNIT 8_9 HOMOLOG"/>
    <property type="match status" value="1"/>
</dbReference>
<protein>
    <recommendedName>
        <fullName evidence="2">MPN domain-containing protein</fullName>
    </recommendedName>
</protein>
<dbReference type="HOGENOM" id="CLU_087337_0_1_1"/>
<evidence type="ECO:0000313" key="4">
    <source>
        <dbReference type="Proteomes" id="UP000013827"/>
    </source>
</evidence>
<dbReference type="OMA" id="PHCAING"/>
<name>A0A0D3IVS7_EMIH1</name>
<dbReference type="InterPro" id="IPR037518">
    <property type="entry name" value="MPN"/>
</dbReference>
<dbReference type="PaxDb" id="2903-EOD15362"/>
<dbReference type="GO" id="GO:0072546">
    <property type="term" value="C:EMC complex"/>
    <property type="evidence" value="ECO:0007669"/>
    <property type="project" value="InterPro"/>
</dbReference>
<dbReference type="STRING" id="2903.R1C008"/>
<dbReference type="GeneID" id="17261508"/>
<accession>A0A0D3IVS7</accession>
<reference evidence="4" key="1">
    <citation type="journal article" date="2013" name="Nature">
        <title>Pan genome of the phytoplankton Emiliania underpins its global distribution.</title>
        <authorList>
            <person name="Read B.A."/>
            <person name="Kegel J."/>
            <person name="Klute M.J."/>
            <person name="Kuo A."/>
            <person name="Lefebvre S.C."/>
            <person name="Maumus F."/>
            <person name="Mayer C."/>
            <person name="Miller J."/>
            <person name="Monier A."/>
            <person name="Salamov A."/>
            <person name="Young J."/>
            <person name="Aguilar M."/>
            <person name="Claverie J.M."/>
            <person name="Frickenhaus S."/>
            <person name="Gonzalez K."/>
            <person name="Herman E.K."/>
            <person name="Lin Y.C."/>
            <person name="Napier J."/>
            <person name="Ogata H."/>
            <person name="Sarno A.F."/>
            <person name="Shmutz J."/>
            <person name="Schroeder D."/>
            <person name="de Vargas C."/>
            <person name="Verret F."/>
            <person name="von Dassow P."/>
            <person name="Valentin K."/>
            <person name="Van de Peer Y."/>
            <person name="Wheeler G."/>
            <person name="Dacks J.B."/>
            <person name="Delwiche C.F."/>
            <person name="Dyhrman S.T."/>
            <person name="Glockner G."/>
            <person name="John U."/>
            <person name="Richards T."/>
            <person name="Worden A.Z."/>
            <person name="Zhang X."/>
            <person name="Grigoriev I.V."/>
            <person name="Allen A.E."/>
            <person name="Bidle K."/>
            <person name="Borodovsky M."/>
            <person name="Bowler C."/>
            <person name="Brownlee C."/>
            <person name="Cock J.M."/>
            <person name="Elias M."/>
            <person name="Gladyshev V.N."/>
            <person name="Groth M."/>
            <person name="Guda C."/>
            <person name="Hadaegh A."/>
            <person name="Iglesias-Rodriguez M.D."/>
            <person name="Jenkins J."/>
            <person name="Jones B.M."/>
            <person name="Lawson T."/>
            <person name="Leese F."/>
            <person name="Lindquist E."/>
            <person name="Lobanov A."/>
            <person name="Lomsadze A."/>
            <person name="Malik S.B."/>
            <person name="Marsh M.E."/>
            <person name="Mackinder L."/>
            <person name="Mock T."/>
            <person name="Mueller-Roeber B."/>
            <person name="Pagarete A."/>
            <person name="Parker M."/>
            <person name="Probert I."/>
            <person name="Quesneville H."/>
            <person name="Raines C."/>
            <person name="Rensing S.A."/>
            <person name="Riano-Pachon D.M."/>
            <person name="Richier S."/>
            <person name="Rokitta S."/>
            <person name="Shiraiwa Y."/>
            <person name="Soanes D.M."/>
            <person name="van der Giezen M."/>
            <person name="Wahlund T.M."/>
            <person name="Williams B."/>
            <person name="Wilson W."/>
            <person name="Wolfe G."/>
            <person name="Wurch L.L."/>
        </authorList>
    </citation>
    <scope>NUCLEOTIDE SEQUENCE</scope>
</reference>
<dbReference type="EnsemblProtists" id="EOD15362">
    <property type="protein sequence ID" value="EOD15362"/>
    <property type="gene ID" value="EMIHUDRAFT_451733"/>
</dbReference>
<dbReference type="CDD" id="cd08060">
    <property type="entry name" value="MPN_UPF0172"/>
    <property type="match status" value="1"/>
</dbReference>
<dbReference type="eggNOG" id="KOG3289">
    <property type="taxonomic scope" value="Eukaryota"/>
</dbReference>
<evidence type="ECO:0000256" key="1">
    <source>
        <dbReference type="ARBA" id="ARBA00007461"/>
    </source>
</evidence>
<dbReference type="AlphaFoldDB" id="A0A0D3IVS7"/>
<evidence type="ECO:0000313" key="3">
    <source>
        <dbReference type="EnsemblProtists" id="EOD15362"/>
    </source>
</evidence>
<dbReference type="Proteomes" id="UP000013827">
    <property type="component" value="Unassembled WGS sequence"/>
</dbReference>
<dbReference type="PANTHER" id="PTHR12941">
    <property type="entry name" value="ER MEMBRANE PROTEIN COMPLEX"/>
    <property type="match status" value="1"/>
</dbReference>
<keyword evidence="4" id="KW-1185">Reference proteome</keyword>
<dbReference type="KEGG" id="ehx:EMIHUDRAFT_451733"/>
<reference evidence="3" key="2">
    <citation type="submission" date="2024-10" db="UniProtKB">
        <authorList>
            <consortium name="EnsemblProtists"/>
        </authorList>
    </citation>
    <scope>IDENTIFICATION</scope>
</reference>
<proteinExistence type="inferred from homology"/>
<organism evidence="3 4">
    <name type="scientific">Emiliania huxleyi (strain CCMP1516)</name>
    <dbReference type="NCBI Taxonomy" id="280463"/>
    <lineage>
        <taxon>Eukaryota</taxon>
        <taxon>Haptista</taxon>
        <taxon>Haptophyta</taxon>
        <taxon>Prymnesiophyceae</taxon>
        <taxon>Isochrysidales</taxon>
        <taxon>Noelaerhabdaceae</taxon>
        <taxon>Emiliania</taxon>
    </lineage>
</organism>
<dbReference type="PROSITE" id="PS50249">
    <property type="entry name" value="MPN"/>
    <property type="match status" value="1"/>
</dbReference>
<dbReference type="Pfam" id="PF03665">
    <property type="entry name" value="UPF0172"/>
    <property type="match status" value="1"/>
</dbReference>